<dbReference type="Pfam" id="PF25234">
    <property type="entry name" value="Periphilin_C"/>
    <property type="match status" value="1"/>
</dbReference>
<dbReference type="InterPro" id="IPR028851">
    <property type="entry name" value="Pphln1"/>
</dbReference>
<dbReference type="Proteomes" id="UP000515152">
    <property type="component" value="Chromosome 4"/>
</dbReference>
<accession>A0A6P3VUK2</accession>
<reference evidence="4" key="1">
    <citation type="submission" date="2025-08" db="UniProtKB">
        <authorList>
            <consortium name="RefSeq"/>
        </authorList>
    </citation>
    <scope>IDENTIFICATION</scope>
</reference>
<feature type="region of interest" description="Disordered" evidence="1">
    <location>
        <begin position="238"/>
        <end position="260"/>
    </location>
</feature>
<evidence type="ECO:0000259" key="2">
    <source>
        <dbReference type="Pfam" id="PF25234"/>
    </source>
</evidence>
<dbReference type="InterPro" id="IPR057603">
    <property type="entry name" value="Periphilin-1_C"/>
</dbReference>
<feature type="domain" description="Periphilin-1 C-terminal" evidence="2">
    <location>
        <begin position="167"/>
        <end position="240"/>
    </location>
</feature>
<evidence type="ECO:0000256" key="1">
    <source>
        <dbReference type="SAM" id="MobiDB-lite"/>
    </source>
</evidence>
<dbReference type="PANTHER" id="PTHR15836:SF4">
    <property type="entry name" value="PERIPHILIN-1"/>
    <property type="match status" value="1"/>
</dbReference>
<feature type="compositionally biased region" description="Polar residues" evidence="1">
    <location>
        <begin position="119"/>
        <end position="130"/>
    </location>
</feature>
<feature type="region of interest" description="Disordered" evidence="1">
    <location>
        <begin position="91"/>
        <end position="147"/>
    </location>
</feature>
<dbReference type="AlphaFoldDB" id="A0A6P3VUK2"/>
<feature type="compositionally biased region" description="Basic and acidic residues" evidence="1">
    <location>
        <begin position="22"/>
        <end position="48"/>
    </location>
</feature>
<feature type="compositionally biased region" description="Pro residues" evidence="1">
    <location>
        <begin position="245"/>
        <end position="260"/>
    </location>
</feature>
<evidence type="ECO:0000313" key="4">
    <source>
        <dbReference type="RefSeq" id="XP_012681469.2"/>
    </source>
</evidence>
<feature type="compositionally biased region" description="Polar residues" evidence="1">
    <location>
        <begin position="1"/>
        <end position="16"/>
    </location>
</feature>
<dbReference type="OrthoDB" id="8933311at2759"/>
<gene>
    <name evidence="4" type="primary">LOC105898904</name>
</gene>
<evidence type="ECO:0000313" key="3">
    <source>
        <dbReference type="Proteomes" id="UP000515152"/>
    </source>
</evidence>
<dbReference type="RefSeq" id="XP_012681469.2">
    <property type="nucleotide sequence ID" value="XM_012826015.3"/>
</dbReference>
<sequence length="260" mass="29750">MTTRTQYPQDYGNKTGSARHRERTEETGDKRSSSDNSIKRVTGDDNRRVRSPSRLSRPYRPRFAGRFYRPRYFPLRDRGFFRRPGFSFGFHRHQGGYGPRPPPPHHKNLPSSRPELAPSPSTSLSEQSKGTFRPSVDSGREERPSLSFVVSHEDDVTQARDVPSAVTRAAARSRAIQTKRREIEEVYRQDCDTFGVVVKMLIAKDPSLERPIQSSLHENLREVGLRCVEAMQDFIKEYDTRQVSPVPPPPPPPQEGPLLR</sequence>
<feature type="region of interest" description="Disordered" evidence="1">
    <location>
        <begin position="1"/>
        <end position="60"/>
    </location>
</feature>
<organism evidence="3 4">
    <name type="scientific">Clupea harengus</name>
    <name type="common">Atlantic herring</name>
    <dbReference type="NCBI Taxonomy" id="7950"/>
    <lineage>
        <taxon>Eukaryota</taxon>
        <taxon>Metazoa</taxon>
        <taxon>Chordata</taxon>
        <taxon>Craniata</taxon>
        <taxon>Vertebrata</taxon>
        <taxon>Euteleostomi</taxon>
        <taxon>Actinopterygii</taxon>
        <taxon>Neopterygii</taxon>
        <taxon>Teleostei</taxon>
        <taxon>Clupei</taxon>
        <taxon>Clupeiformes</taxon>
        <taxon>Clupeoidei</taxon>
        <taxon>Clupeidae</taxon>
        <taxon>Clupea</taxon>
    </lineage>
</organism>
<name>A0A6P3VUK2_CLUHA</name>
<dbReference type="CDD" id="cd22896">
    <property type="entry name" value="periphilin-like"/>
    <property type="match status" value="1"/>
</dbReference>
<keyword evidence="3" id="KW-1185">Reference proteome</keyword>
<dbReference type="PANTHER" id="PTHR15836">
    <property type="entry name" value="PERIPHILIN 1"/>
    <property type="match status" value="1"/>
</dbReference>
<dbReference type="GO" id="GO:0045814">
    <property type="term" value="P:negative regulation of gene expression, epigenetic"/>
    <property type="evidence" value="ECO:0007669"/>
    <property type="project" value="TreeGrafter"/>
</dbReference>
<proteinExistence type="predicted"/>
<protein>
    <submittedName>
        <fullName evidence="4">Uncharacterized protein LOC105898904</fullName>
    </submittedName>
</protein>
<dbReference type="KEGG" id="char:105898904"/>
<dbReference type="GO" id="GO:0005654">
    <property type="term" value="C:nucleoplasm"/>
    <property type="evidence" value="ECO:0007669"/>
    <property type="project" value="TreeGrafter"/>
</dbReference>
<dbReference type="GO" id="GO:0045892">
    <property type="term" value="P:negative regulation of DNA-templated transcription"/>
    <property type="evidence" value="ECO:0007669"/>
    <property type="project" value="InterPro"/>
</dbReference>
<dbReference type="GeneID" id="105898904"/>
<dbReference type="GO" id="GO:0097355">
    <property type="term" value="P:protein localization to heterochromatin"/>
    <property type="evidence" value="ECO:0007669"/>
    <property type="project" value="TreeGrafter"/>
</dbReference>